<proteinExistence type="predicted"/>
<comment type="caution">
    <text evidence="1">The sequence shown here is derived from an EMBL/GenBank/DDBJ whole genome shotgun (WGS) entry which is preliminary data.</text>
</comment>
<dbReference type="Proteomes" id="UP000265703">
    <property type="component" value="Unassembled WGS sequence"/>
</dbReference>
<accession>A0A397SI66</accession>
<sequence length="69" mass="7769">IISKCNSISDIRKAAKKAPNLKEGLKQSLNPIITLLNNVFNQLQLKDKNFETFNAASELDINILWNSIL</sequence>
<organism evidence="1 2">
    <name type="scientific">Glomus cerebriforme</name>
    <dbReference type="NCBI Taxonomy" id="658196"/>
    <lineage>
        <taxon>Eukaryota</taxon>
        <taxon>Fungi</taxon>
        <taxon>Fungi incertae sedis</taxon>
        <taxon>Mucoromycota</taxon>
        <taxon>Glomeromycotina</taxon>
        <taxon>Glomeromycetes</taxon>
        <taxon>Glomerales</taxon>
        <taxon>Glomeraceae</taxon>
        <taxon>Glomus</taxon>
    </lineage>
</organism>
<name>A0A397SI66_9GLOM</name>
<evidence type="ECO:0000313" key="2">
    <source>
        <dbReference type="Proteomes" id="UP000265703"/>
    </source>
</evidence>
<keyword evidence="2" id="KW-1185">Reference proteome</keyword>
<feature type="non-terminal residue" evidence="1">
    <location>
        <position position="1"/>
    </location>
</feature>
<dbReference type="OrthoDB" id="2407123at2759"/>
<reference evidence="1 2" key="1">
    <citation type="submission" date="2018-06" db="EMBL/GenBank/DDBJ databases">
        <title>Comparative genomics reveals the genomic features of Rhizophagus irregularis, R. cerebriforme, R. diaphanum and Gigaspora rosea, and their symbiotic lifestyle signature.</title>
        <authorList>
            <person name="Morin E."/>
            <person name="San Clemente H."/>
            <person name="Chen E.C.H."/>
            <person name="De La Providencia I."/>
            <person name="Hainaut M."/>
            <person name="Kuo A."/>
            <person name="Kohler A."/>
            <person name="Murat C."/>
            <person name="Tang N."/>
            <person name="Roy S."/>
            <person name="Loubradou J."/>
            <person name="Henrissat B."/>
            <person name="Grigoriev I.V."/>
            <person name="Corradi N."/>
            <person name="Roux C."/>
            <person name="Martin F.M."/>
        </authorList>
    </citation>
    <scope>NUCLEOTIDE SEQUENCE [LARGE SCALE GENOMIC DNA]</scope>
    <source>
        <strain evidence="1 2">DAOM 227022</strain>
    </source>
</reference>
<dbReference type="AlphaFoldDB" id="A0A397SI66"/>
<gene>
    <name evidence="1" type="ORF">C1645_784327</name>
</gene>
<protein>
    <submittedName>
        <fullName evidence="1">Uncharacterized protein</fullName>
    </submittedName>
</protein>
<evidence type="ECO:0000313" key="1">
    <source>
        <dbReference type="EMBL" id="RIA84336.1"/>
    </source>
</evidence>
<dbReference type="STRING" id="658196.A0A397SI66"/>
<dbReference type="EMBL" id="QKYT01000500">
    <property type="protein sequence ID" value="RIA84336.1"/>
    <property type="molecule type" value="Genomic_DNA"/>
</dbReference>